<proteinExistence type="predicted"/>
<reference evidence="1" key="2">
    <citation type="submission" date="2015-06" db="UniProtKB">
        <authorList>
            <consortium name="EnsemblProtists"/>
        </authorList>
    </citation>
    <scope>IDENTIFICATION</scope>
    <source>
        <strain evidence="1">Emoy2</strain>
    </source>
</reference>
<protein>
    <submittedName>
        <fullName evidence="1">Uncharacterized protein</fullName>
    </submittedName>
</protein>
<dbReference type="EnsemblProtists" id="HpaT800807">
    <property type="protein sequence ID" value="HpaP800807"/>
    <property type="gene ID" value="HpaG800807"/>
</dbReference>
<dbReference type="InParanoid" id="M4B3F8"/>
<dbReference type="VEuPathDB" id="FungiDB:HpaG800807"/>
<evidence type="ECO:0000313" key="2">
    <source>
        <dbReference type="Proteomes" id="UP000011713"/>
    </source>
</evidence>
<evidence type="ECO:0000313" key="1">
    <source>
        <dbReference type="EnsemblProtists" id="HpaP800807"/>
    </source>
</evidence>
<dbReference type="HOGENOM" id="CLU_2946575_0_0_1"/>
<accession>M4B3F8</accession>
<dbReference type="AlphaFoldDB" id="M4B3F8"/>
<dbReference type="EMBL" id="JH598179">
    <property type="status" value="NOT_ANNOTATED_CDS"/>
    <property type="molecule type" value="Genomic_DNA"/>
</dbReference>
<keyword evidence="2" id="KW-1185">Reference proteome</keyword>
<sequence length="60" mass="6814">MVWFFFRACTPHEIFDQCVKTSNGNLRQFAMPGRIQKLGNSYGANEMGSLFNGMRLLPGQ</sequence>
<organism evidence="1 2">
    <name type="scientific">Hyaloperonospora arabidopsidis (strain Emoy2)</name>
    <name type="common">Downy mildew agent</name>
    <name type="synonym">Peronospora arabidopsidis</name>
    <dbReference type="NCBI Taxonomy" id="559515"/>
    <lineage>
        <taxon>Eukaryota</taxon>
        <taxon>Sar</taxon>
        <taxon>Stramenopiles</taxon>
        <taxon>Oomycota</taxon>
        <taxon>Peronosporomycetes</taxon>
        <taxon>Peronosporales</taxon>
        <taxon>Peronosporaceae</taxon>
        <taxon>Hyaloperonospora</taxon>
    </lineage>
</organism>
<name>M4B3F8_HYAAE</name>
<dbReference type="Proteomes" id="UP000011713">
    <property type="component" value="Unassembled WGS sequence"/>
</dbReference>
<reference evidence="2" key="1">
    <citation type="journal article" date="2010" name="Science">
        <title>Signatures of adaptation to obligate biotrophy in the Hyaloperonospora arabidopsidis genome.</title>
        <authorList>
            <person name="Baxter L."/>
            <person name="Tripathy S."/>
            <person name="Ishaque N."/>
            <person name="Boot N."/>
            <person name="Cabral A."/>
            <person name="Kemen E."/>
            <person name="Thines M."/>
            <person name="Ah-Fong A."/>
            <person name="Anderson R."/>
            <person name="Badejoko W."/>
            <person name="Bittner-Eddy P."/>
            <person name="Boore J.L."/>
            <person name="Chibucos M.C."/>
            <person name="Coates M."/>
            <person name="Dehal P."/>
            <person name="Delehaunty K."/>
            <person name="Dong S."/>
            <person name="Downton P."/>
            <person name="Dumas B."/>
            <person name="Fabro G."/>
            <person name="Fronick C."/>
            <person name="Fuerstenberg S.I."/>
            <person name="Fulton L."/>
            <person name="Gaulin E."/>
            <person name="Govers F."/>
            <person name="Hughes L."/>
            <person name="Humphray S."/>
            <person name="Jiang R.H."/>
            <person name="Judelson H."/>
            <person name="Kamoun S."/>
            <person name="Kyung K."/>
            <person name="Meijer H."/>
            <person name="Minx P."/>
            <person name="Morris P."/>
            <person name="Nelson J."/>
            <person name="Phuntumart V."/>
            <person name="Qutob D."/>
            <person name="Rehmany A."/>
            <person name="Rougon-Cardoso A."/>
            <person name="Ryden P."/>
            <person name="Torto-Alalibo T."/>
            <person name="Studholme D."/>
            <person name="Wang Y."/>
            <person name="Win J."/>
            <person name="Wood J."/>
            <person name="Clifton S.W."/>
            <person name="Rogers J."/>
            <person name="Van den Ackerveken G."/>
            <person name="Jones J.D."/>
            <person name="McDowell J.M."/>
            <person name="Beynon J."/>
            <person name="Tyler B.M."/>
        </authorList>
    </citation>
    <scope>NUCLEOTIDE SEQUENCE [LARGE SCALE GENOMIC DNA]</scope>
    <source>
        <strain evidence="2">Emoy2</strain>
    </source>
</reference>